<evidence type="ECO:0000313" key="4">
    <source>
        <dbReference type="EMBL" id="KAH6681038.1"/>
    </source>
</evidence>
<name>A0A9P8V8G6_9PEZI</name>
<accession>A0A9P8V8G6</accession>
<dbReference type="OrthoDB" id="4084551at2759"/>
<keyword evidence="3" id="KW-0732">Signal</keyword>
<evidence type="ECO:0000313" key="5">
    <source>
        <dbReference type="Proteomes" id="UP000770015"/>
    </source>
</evidence>
<sequence length="378" mass="41419">MHTSTLLLALASLAAAMPAEPTPTPEAVAPVTPRPHHIDPTAVWITVDKTGRPSTVTPVATTISGESTFVDGAPNELTGTVFVITDRRNAKVTTSTGEPPLPTARNGKGQGAFAPCHNLDGKGAPFCSPEETDEVIIGKTYYLTFDPEFPMLKSNTTGRKLKLRLVGDMINSTTGEVGDEIHSTDFLKPALHGFFPWSIGKNTVPKDQDSGLVRLRFKRYFVDEDGEEEALEHDLPGPTIRTVRARRHETGAEHGGIPAGAELYIALPIVFGVLGMVIVFGLVWSRQRRKARFDLGYKPVPAGTKSQRTARLGRAQRMLNRMKKKRNTDDGTEGVQLLERDLHALEEDDEDEGRFAGQEGWGPMPTQRRQSKEGYKES</sequence>
<comment type="caution">
    <text evidence="4">The sequence shown here is derived from an EMBL/GenBank/DDBJ whole genome shotgun (WGS) entry which is preliminary data.</text>
</comment>
<dbReference type="Pfam" id="PF14610">
    <property type="entry name" value="Psg1"/>
    <property type="match status" value="1"/>
</dbReference>
<dbReference type="AlphaFoldDB" id="A0A9P8V8G6"/>
<reference evidence="4" key="1">
    <citation type="journal article" date="2021" name="Nat. Commun.">
        <title>Genetic determinants of endophytism in the Arabidopsis root mycobiome.</title>
        <authorList>
            <person name="Mesny F."/>
            <person name="Miyauchi S."/>
            <person name="Thiergart T."/>
            <person name="Pickel B."/>
            <person name="Atanasova L."/>
            <person name="Karlsson M."/>
            <person name="Huettel B."/>
            <person name="Barry K.W."/>
            <person name="Haridas S."/>
            <person name="Chen C."/>
            <person name="Bauer D."/>
            <person name="Andreopoulos W."/>
            <person name="Pangilinan J."/>
            <person name="LaButti K."/>
            <person name="Riley R."/>
            <person name="Lipzen A."/>
            <person name="Clum A."/>
            <person name="Drula E."/>
            <person name="Henrissat B."/>
            <person name="Kohler A."/>
            <person name="Grigoriev I.V."/>
            <person name="Martin F.M."/>
            <person name="Hacquard S."/>
        </authorList>
    </citation>
    <scope>NUCLEOTIDE SEQUENCE</scope>
    <source>
        <strain evidence="4">MPI-SDFR-AT-0117</strain>
    </source>
</reference>
<keyword evidence="2" id="KW-1133">Transmembrane helix</keyword>
<proteinExistence type="predicted"/>
<feature type="chain" id="PRO_5040234544" evidence="3">
    <location>
        <begin position="17"/>
        <end position="378"/>
    </location>
</feature>
<dbReference type="Proteomes" id="UP000770015">
    <property type="component" value="Unassembled WGS sequence"/>
</dbReference>
<gene>
    <name evidence="4" type="ORF">F5X68DRAFT_211751</name>
</gene>
<evidence type="ECO:0000256" key="2">
    <source>
        <dbReference type="SAM" id="Phobius"/>
    </source>
</evidence>
<evidence type="ECO:0000256" key="3">
    <source>
        <dbReference type="SAM" id="SignalP"/>
    </source>
</evidence>
<feature type="transmembrane region" description="Helical" evidence="2">
    <location>
        <begin position="263"/>
        <end position="284"/>
    </location>
</feature>
<feature type="signal peptide" evidence="3">
    <location>
        <begin position="1"/>
        <end position="16"/>
    </location>
</feature>
<dbReference type="InterPro" id="IPR028000">
    <property type="entry name" value="Pma1"/>
</dbReference>
<evidence type="ECO:0000256" key="1">
    <source>
        <dbReference type="SAM" id="MobiDB-lite"/>
    </source>
</evidence>
<protein>
    <submittedName>
        <fullName evidence="4">Uncharacterized protein</fullName>
    </submittedName>
</protein>
<keyword evidence="2" id="KW-0812">Transmembrane</keyword>
<keyword evidence="5" id="KW-1185">Reference proteome</keyword>
<keyword evidence="2" id="KW-0472">Membrane</keyword>
<feature type="region of interest" description="Disordered" evidence="1">
    <location>
        <begin position="319"/>
        <end position="378"/>
    </location>
</feature>
<dbReference type="EMBL" id="JAGSXJ010000019">
    <property type="protein sequence ID" value="KAH6681038.1"/>
    <property type="molecule type" value="Genomic_DNA"/>
</dbReference>
<organism evidence="4 5">
    <name type="scientific">Plectosphaerella plurivora</name>
    <dbReference type="NCBI Taxonomy" id="936078"/>
    <lineage>
        <taxon>Eukaryota</taxon>
        <taxon>Fungi</taxon>
        <taxon>Dikarya</taxon>
        <taxon>Ascomycota</taxon>
        <taxon>Pezizomycotina</taxon>
        <taxon>Sordariomycetes</taxon>
        <taxon>Hypocreomycetidae</taxon>
        <taxon>Glomerellales</taxon>
        <taxon>Plectosphaerellaceae</taxon>
        <taxon>Plectosphaerella</taxon>
    </lineage>
</organism>